<accession>A0A6C0J4Z0</accession>
<name>A0A6C0J4Z0_9ZZZZ</name>
<evidence type="ECO:0000313" key="1">
    <source>
        <dbReference type="EMBL" id="QHU00765.1"/>
    </source>
</evidence>
<dbReference type="AlphaFoldDB" id="A0A6C0J4Z0"/>
<proteinExistence type="predicted"/>
<reference evidence="1" key="1">
    <citation type="journal article" date="2020" name="Nature">
        <title>Giant virus diversity and host interactions through global metagenomics.</title>
        <authorList>
            <person name="Schulz F."/>
            <person name="Roux S."/>
            <person name="Paez-Espino D."/>
            <person name="Jungbluth S."/>
            <person name="Walsh D.A."/>
            <person name="Denef V.J."/>
            <person name="McMahon K.D."/>
            <person name="Konstantinidis K.T."/>
            <person name="Eloe-Fadrosh E.A."/>
            <person name="Kyrpides N.C."/>
            <person name="Woyke T."/>
        </authorList>
    </citation>
    <scope>NUCLEOTIDE SEQUENCE</scope>
    <source>
        <strain evidence="1">GVMAG-M-3300025860-20</strain>
    </source>
</reference>
<dbReference type="EMBL" id="MN740329">
    <property type="protein sequence ID" value="QHU00765.1"/>
    <property type="molecule type" value="Genomic_DNA"/>
</dbReference>
<protein>
    <submittedName>
        <fullName evidence="1">Uncharacterized protein</fullName>
    </submittedName>
</protein>
<organism evidence="1">
    <name type="scientific">viral metagenome</name>
    <dbReference type="NCBI Taxonomy" id="1070528"/>
    <lineage>
        <taxon>unclassified sequences</taxon>
        <taxon>metagenomes</taxon>
        <taxon>organismal metagenomes</taxon>
    </lineage>
</organism>
<sequence>MRKECVAFSKSIINNVSLYSGKIYVPTFKQLHEICDILNNMNIDYTNDNMIDILYYNTPKELISIFNNMEVKGMTL</sequence>